<feature type="compositionally biased region" description="Low complexity" evidence="1">
    <location>
        <begin position="68"/>
        <end position="77"/>
    </location>
</feature>
<reference evidence="3" key="1">
    <citation type="submission" date="2016-11" db="EMBL/GenBank/DDBJ databases">
        <authorList>
            <person name="Varghese N."/>
            <person name="Submissions S."/>
        </authorList>
    </citation>
    <scope>NUCLEOTIDE SEQUENCE [LARGE SCALE GENOMIC DNA]</scope>
    <source>
        <strain evidence="3">DSM 3071</strain>
    </source>
</reference>
<sequence>MVTQNIKSAVTSAEKVLDGMEDIASSATGQEKSQEEIEIQNLERTAKKVINSTLNTAVDIEKAFTKDSSWGSASDWSSKAHMEEILW</sequence>
<accession>A0A1M6FGU1</accession>
<dbReference type="STRING" id="1121131.SAMN02745229_03911"/>
<dbReference type="EMBL" id="FQXK01000051">
    <property type="protein sequence ID" value="SHI96954.1"/>
    <property type="molecule type" value="Genomic_DNA"/>
</dbReference>
<dbReference type="RefSeq" id="WP_073390257.1">
    <property type="nucleotide sequence ID" value="NZ_FQXK01000051.1"/>
</dbReference>
<name>A0A1M6FGU1_BUTFI</name>
<keyword evidence="3" id="KW-1185">Reference proteome</keyword>
<feature type="region of interest" description="Disordered" evidence="1">
    <location>
        <begin position="68"/>
        <end position="87"/>
    </location>
</feature>
<protein>
    <submittedName>
        <fullName evidence="2">Uncharacterized protein</fullName>
    </submittedName>
</protein>
<dbReference type="AlphaFoldDB" id="A0A1M6FGU1"/>
<dbReference type="GeneID" id="89512021"/>
<evidence type="ECO:0000313" key="2">
    <source>
        <dbReference type="EMBL" id="SHI96954.1"/>
    </source>
</evidence>
<proteinExistence type="predicted"/>
<organism evidence="2 3">
    <name type="scientific">Butyrivibrio fibrisolvens DSM 3071</name>
    <dbReference type="NCBI Taxonomy" id="1121131"/>
    <lineage>
        <taxon>Bacteria</taxon>
        <taxon>Bacillati</taxon>
        <taxon>Bacillota</taxon>
        <taxon>Clostridia</taxon>
        <taxon>Lachnospirales</taxon>
        <taxon>Lachnospiraceae</taxon>
        <taxon>Butyrivibrio</taxon>
    </lineage>
</organism>
<dbReference type="Proteomes" id="UP000184278">
    <property type="component" value="Unassembled WGS sequence"/>
</dbReference>
<feature type="compositionally biased region" description="Basic and acidic residues" evidence="1">
    <location>
        <begin position="78"/>
        <end position="87"/>
    </location>
</feature>
<evidence type="ECO:0000256" key="1">
    <source>
        <dbReference type="SAM" id="MobiDB-lite"/>
    </source>
</evidence>
<gene>
    <name evidence="2" type="ORF">SAMN02745229_03911</name>
</gene>
<evidence type="ECO:0000313" key="3">
    <source>
        <dbReference type="Proteomes" id="UP000184278"/>
    </source>
</evidence>